<feature type="transmembrane region" description="Helical" evidence="8">
    <location>
        <begin position="84"/>
        <end position="105"/>
    </location>
</feature>
<comment type="similarity">
    <text evidence="2">Belongs to the binding-protein-dependent transport system permease family. FecCD subfamily.</text>
</comment>
<dbReference type="InterPro" id="IPR037294">
    <property type="entry name" value="ABC_BtuC-like"/>
</dbReference>
<dbReference type="Proteomes" id="UP000825483">
    <property type="component" value="Unassembled WGS sequence"/>
</dbReference>
<accession>A0A9R1CAU4</accession>
<dbReference type="AlphaFoldDB" id="A0A9R1CAU4"/>
<evidence type="ECO:0000313" key="9">
    <source>
        <dbReference type="EMBL" id="GJG59262.1"/>
    </source>
</evidence>
<evidence type="ECO:0000256" key="6">
    <source>
        <dbReference type="ARBA" id="ARBA00022989"/>
    </source>
</evidence>
<dbReference type="EMBL" id="BPUB01000002">
    <property type="protein sequence ID" value="GJG59262.1"/>
    <property type="molecule type" value="Genomic_DNA"/>
</dbReference>
<proteinExistence type="inferred from homology"/>
<feature type="transmembrane region" description="Helical" evidence="8">
    <location>
        <begin position="335"/>
        <end position="356"/>
    </location>
</feature>
<protein>
    <submittedName>
        <fullName evidence="9">Iron ABC transporter</fullName>
    </submittedName>
</protein>
<evidence type="ECO:0000256" key="1">
    <source>
        <dbReference type="ARBA" id="ARBA00004651"/>
    </source>
</evidence>
<dbReference type="GO" id="GO:0005886">
    <property type="term" value="C:plasma membrane"/>
    <property type="evidence" value="ECO:0007669"/>
    <property type="project" value="UniProtKB-SubCell"/>
</dbReference>
<feature type="transmembrane region" description="Helical" evidence="8">
    <location>
        <begin position="267"/>
        <end position="289"/>
    </location>
</feature>
<sequence length="360" mass="37893">MGRKTTLYNNKVEAAPGEVRPRGIAVVLWILLGLLSVVLFALNIYVGSVDIPLRNIIEIVLGPDGDSGNSTWRYIIVEGRLPQALTAALCGAALAVTGLMLQTVFRNPLAGPDVFGINSGAALGVAIVMLAMGGSLSAWTYSFSGFIAILLAAFIGAMAVTGLIFLFSTIVRSNTILLIIGIMVGYVASSAIELLNFFSTEEGVKSYTVWGMGDFGGVTNDAMPAFAVVVVVGLFLSILLIKPLNALLLGEEYAESMGINTRLTRNCLLLITGLLTAMTTAFCGPISFIGLATPHIARLILGSDNHRRLLPATIFCGAIIALLCNILCHLPANGGLIPINAVTPLVGAPVIIYVLLGHRR</sequence>
<comment type="caution">
    <text evidence="9">The sequence shown here is derived from an EMBL/GenBank/DDBJ whole genome shotgun (WGS) entry which is preliminary data.</text>
</comment>
<evidence type="ECO:0000256" key="4">
    <source>
        <dbReference type="ARBA" id="ARBA00022475"/>
    </source>
</evidence>
<feature type="transmembrane region" description="Helical" evidence="8">
    <location>
        <begin position="145"/>
        <end position="167"/>
    </location>
</feature>
<keyword evidence="5 8" id="KW-0812">Transmembrane</keyword>
<dbReference type="PANTHER" id="PTHR30472:SF41">
    <property type="entry name" value="TRANSPORT SYSTEM PERMEASE PROTEIN"/>
    <property type="match status" value="1"/>
</dbReference>
<name>A0A9R1CAU4_9BACT</name>
<feature type="transmembrane region" description="Helical" evidence="8">
    <location>
        <begin position="117"/>
        <end position="139"/>
    </location>
</feature>
<keyword evidence="3" id="KW-0813">Transport</keyword>
<organism evidence="9 10">
    <name type="scientific">Prevotella lacticifex</name>
    <dbReference type="NCBI Taxonomy" id="2854755"/>
    <lineage>
        <taxon>Bacteria</taxon>
        <taxon>Pseudomonadati</taxon>
        <taxon>Bacteroidota</taxon>
        <taxon>Bacteroidia</taxon>
        <taxon>Bacteroidales</taxon>
        <taxon>Prevotellaceae</taxon>
        <taxon>Prevotella</taxon>
    </lineage>
</organism>
<dbReference type="RefSeq" id="WP_223928817.1">
    <property type="nucleotide sequence ID" value="NZ_BPTU01000001.1"/>
</dbReference>
<evidence type="ECO:0000256" key="7">
    <source>
        <dbReference type="ARBA" id="ARBA00023136"/>
    </source>
</evidence>
<evidence type="ECO:0000256" key="2">
    <source>
        <dbReference type="ARBA" id="ARBA00007935"/>
    </source>
</evidence>
<dbReference type="CDD" id="cd06550">
    <property type="entry name" value="TM_ABC_iron-siderophores_like"/>
    <property type="match status" value="1"/>
</dbReference>
<feature type="transmembrane region" description="Helical" evidence="8">
    <location>
        <begin position="176"/>
        <end position="198"/>
    </location>
</feature>
<dbReference type="PANTHER" id="PTHR30472">
    <property type="entry name" value="FERRIC ENTEROBACTIN TRANSPORT SYSTEM PERMEASE PROTEIN"/>
    <property type="match status" value="1"/>
</dbReference>
<feature type="transmembrane region" description="Helical" evidence="8">
    <location>
        <begin position="26"/>
        <end position="46"/>
    </location>
</feature>
<keyword evidence="7 8" id="KW-0472">Membrane</keyword>
<dbReference type="Gene3D" id="1.10.3470.10">
    <property type="entry name" value="ABC transporter involved in vitamin B12 uptake, BtuC"/>
    <property type="match status" value="1"/>
</dbReference>
<dbReference type="GO" id="GO:0022857">
    <property type="term" value="F:transmembrane transporter activity"/>
    <property type="evidence" value="ECO:0007669"/>
    <property type="project" value="InterPro"/>
</dbReference>
<keyword evidence="4" id="KW-1003">Cell membrane</keyword>
<evidence type="ECO:0000256" key="3">
    <source>
        <dbReference type="ARBA" id="ARBA00022448"/>
    </source>
</evidence>
<dbReference type="Pfam" id="PF01032">
    <property type="entry name" value="FecCD"/>
    <property type="match status" value="1"/>
</dbReference>
<feature type="transmembrane region" description="Helical" evidence="8">
    <location>
        <begin position="309"/>
        <end position="328"/>
    </location>
</feature>
<keyword evidence="10" id="KW-1185">Reference proteome</keyword>
<evidence type="ECO:0000313" key="10">
    <source>
        <dbReference type="Proteomes" id="UP000825483"/>
    </source>
</evidence>
<gene>
    <name evidence="9" type="ORF">PRLR5076_21130</name>
</gene>
<reference evidence="9" key="1">
    <citation type="journal article" date="2022" name="Int. J. Syst. Evol. Microbiol.">
        <title>Prevotella lacticifex sp. nov., isolated from the rumen of cows.</title>
        <authorList>
            <person name="Shinkai T."/>
            <person name="Ikeyama N."/>
            <person name="Kumagai M."/>
            <person name="Ohmori H."/>
            <person name="Sakamoto M."/>
            <person name="Ohkuma M."/>
            <person name="Mitsumori M."/>
        </authorList>
    </citation>
    <scope>NUCLEOTIDE SEQUENCE</scope>
    <source>
        <strain evidence="9">R5076</strain>
    </source>
</reference>
<keyword evidence="6 8" id="KW-1133">Transmembrane helix</keyword>
<evidence type="ECO:0000256" key="5">
    <source>
        <dbReference type="ARBA" id="ARBA00022692"/>
    </source>
</evidence>
<dbReference type="GO" id="GO:0033214">
    <property type="term" value="P:siderophore-iron import into cell"/>
    <property type="evidence" value="ECO:0007669"/>
    <property type="project" value="TreeGrafter"/>
</dbReference>
<dbReference type="SUPFAM" id="SSF81345">
    <property type="entry name" value="ABC transporter involved in vitamin B12 uptake, BtuC"/>
    <property type="match status" value="1"/>
</dbReference>
<feature type="transmembrane region" description="Helical" evidence="8">
    <location>
        <begin position="222"/>
        <end position="241"/>
    </location>
</feature>
<comment type="subcellular location">
    <subcellularLocation>
        <location evidence="1">Cell membrane</location>
        <topology evidence="1">Multi-pass membrane protein</topology>
    </subcellularLocation>
</comment>
<evidence type="ECO:0000256" key="8">
    <source>
        <dbReference type="SAM" id="Phobius"/>
    </source>
</evidence>
<dbReference type="GeneID" id="72466700"/>
<dbReference type="InterPro" id="IPR000522">
    <property type="entry name" value="ABC_transptr_permease_BtuC"/>
</dbReference>